<reference evidence="1" key="1">
    <citation type="submission" date="2019-08" db="EMBL/GenBank/DDBJ databases">
        <authorList>
            <person name="Kucharzyk K."/>
            <person name="Murdoch R.W."/>
            <person name="Higgins S."/>
            <person name="Loffler F."/>
        </authorList>
    </citation>
    <scope>NUCLEOTIDE SEQUENCE</scope>
</reference>
<dbReference type="AlphaFoldDB" id="A0A644XXE0"/>
<dbReference type="EMBL" id="VSSQ01003359">
    <property type="protein sequence ID" value="MPM20331.1"/>
    <property type="molecule type" value="Genomic_DNA"/>
</dbReference>
<evidence type="ECO:0000313" key="1">
    <source>
        <dbReference type="EMBL" id="MPM20331.1"/>
    </source>
</evidence>
<name>A0A644XXE0_9ZZZZ</name>
<comment type="caution">
    <text evidence="1">The sequence shown here is derived from an EMBL/GenBank/DDBJ whole genome shotgun (WGS) entry which is preliminary data.</text>
</comment>
<protein>
    <recommendedName>
        <fullName evidence="2">Excisionase</fullName>
    </recommendedName>
</protein>
<proteinExistence type="predicted"/>
<gene>
    <name evidence="1" type="ORF">SDC9_66760</name>
</gene>
<sequence>MPKPITIDLSTVEQDPDRTAIKWGNKEVISKVFSVKESTVTRWIAEMRDNPKFKQYVVNPTHRIVLINLDGFEEYFLWLQDNRYRR</sequence>
<organism evidence="1">
    <name type="scientific">bioreactor metagenome</name>
    <dbReference type="NCBI Taxonomy" id="1076179"/>
    <lineage>
        <taxon>unclassified sequences</taxon>
        <taxon>metagenomes</taxon>
        <taxon>ecological metagenomes</taxon>
    </lineage>
</organism>
<evidence type="ECO:0008006" key="2">
    <source>
        <dbReference type="Google" id="ProtNLM"/>
    </source>
</evidence>
<accession>A0A644XXE0</accession>